<sequence>MSGLLDQFQERIVRAIKDIHNPGNSILRSNFQRDVLCRIISQLVKVKFELRKQLDVGIHYSKHSKRNCKLVDANALISGQNAASANPYRHFDGREAGKEDVDWQREGFMRLRDGRVFNSFLRNSVHVDISTMDPNHEDVAFVEEDGNGLGIFLDMDEE</sequence>
<dbReference type="EMBL" id="JAVHJL010000012">
    <property type="protein sequence ID" value="KAK6495811.1"/>
    <property type="molecule type" value="Genomic_DNA"/>
</dbReference>
<keyword evidence="2" id="KW-1185">Reference proteome</keyword>
<organism evidence="1 2">
    <name type="scientific">Arthrobotrys musiformis</name>
    <dbReference type="NCBI Taxonomy" id="47236"/>
    <lineage>
        <taxon>Eukaryota</taxon>
        <taxon>Fungi</taxon>
        <taxon>Dikarya</taxon>
        <taxon>Ascomycota</taxon>
        <taxon>Pezizomycotina</taxon>
        <taxon>Orbiliomycetes</taxon>
        <taxon>Orbiliales</taxon>
        <taxon>Orbiliaceae</taxon>
        <taxon>Arthrobotrys</taxon>
    </lineage>
</organism>
<dbReference type="AlphaFoldDB" id="A0AAV9VRG4"/>
<name>A0AAV9VRG4_9PEZI</name>
<comment type="caution">
    <text evidence="1">The sequence shown here is derived from an EMBL/GenBank/DDBJ whole genome shotgun (WGS) entry which is preliminary data.</text>
</comment>
<dbReference type="Proteomes" id="UP001370758">
    <property type="component" value="Unassembled WGS sequence"/>
</dbReference>
<reference evidence="1 2" key="1">
    <citation type="submission" date="2023-08" db="EMBL/GenBank/DDBJ databases">
        <authorList>
            <person name="Palmer J.M."/>
        </authorList>
    </citation>
    <scope>NUCLEOTIDE SEQUENCE [LARGE SCALE GENOMIC DNA]</scope>
    <source>
        <strain evidence="1 2">TWF481</strain>
    </source>
</reference>
<gene>
    <name evidence="1" type="ORF">TWF481_002857</name>
</gene>
<proteinExistence type="predicted"/>
<protein>
    <submittedName>
        <fullName evidence="1">Uncharacterized protein</fullName>
    </submittedName>
</protein>
<evidence type="ECO:0000313" key="1">
    <source>
        <dbReference type="EMBL" id="KAK6495811.1"/>
    </source>
</evidence>
<evidence type="ECO:0000313" key="2">
    <source>
        <dbReference type="Proteomes" id="UP001370758"/>
    </source>
</evidence>
<accession>A0AAV9VRG4</accession>